<dbReference type="Proteomes" id="UP001500707">
    <property type="component" value="Unassembled WGS sequence"/>
</dbReference>
<protein>
    <recommendedName>
        <fullName evidence="3">Transposase</fullName>
    </recommendedName>
</protein>
<keyword evidence="2" id="KW-1185">Reference proteome</keyword>
<comment type="caution">
    <text evidence="1">The sequence shown here is derived from an EMBL/GenBank/DDBJ whole genome shotgun (WGS) entry which is preliminary data.</text>
</comment>
<organism evidence="1 2">
    <name type="scientific">Streptomyces osmaniensis</name>
    <dbReference type="NCBI Taxonomy" id="593134"/>
    <lineage>
        <taxon>Bacteria</taxon>
        <taxon>Bacillati</taxon>
        <taxon>Actinomycetota</taxon>
        <taxon>Actinomycetes</taxon>
        <taxon>Kitasatosporales</taxon>
        <taxon>Streptomycetaceae</taxon>
        <taxon>Streptomyces</taxon>
    </lineage>
</organism>
<evidence type="ECO:0008006" key="3">
    <source>
        <dbReference type="Google" id="ProtNLM"/>
    </source>
</evidence>
<sequence>MVSCSATLDVPRPVVVFLARLLAAPRRSIGTPKGSRVLGPFRQSVLALRWFRDRTWVHCLARDAGISQATGHRYLNEGINVLADRCPDLHAVLERCRLAGVTHVILDGALIECDRIAGTTEPGNDLWYSGKGRRFAGNVQVIAAADGTPL</sequence>
<name>A0ABP6Z4X9_9ACTN</name>
<accession>A0ABP6Z4X9</accession>
<evidence type="ECO:0000313" key="1">
    <source>
        <dbReference type="EMBL" id="GAA3597681.1"/>
    </source>
</evidence>
<dbReference type="EMBL" id="BAABCE010000049">
    <property type="protein sequence ID" value="GAA3597681.1"/>
    <property type="molecule type" value="Genomic_DNA"/>
</dbReference>
<proteinExistence type="predicted"/>
<reference evidence="2" key="1">
    <citation type="journal article" date="2019" name="Int. J. Syst. Evol. Microbiol.">
        <title>The Global Catalogue of Microorganisms (GCM) 10K type strain sequencing project: providing services to taxonomists for standard genome sequencing and annotation.</title>
        <authorList>
            <consortium name="The Broad Institute Genomics Platform"/>
            <consortium name="The Broad Institute Genome Sequencing Center for Infectious Disease"/>
            <person name="Wu L."/>
            <person name="Ma J."/>
        </authorList>
    </citation>
    <scope>NUCLEOTIDE SEQUENCE [LARGE SCALE GENOMIC DNA]</scope>
    <source>
        <strain evidence="2">JCM 17656</strain>
    </source>
</reference>
<evidence type="ECO:0000313" key="2">
    <source>
        <dbReference type="Proteomes" id="UP001500707"/>
    </source>
</evidence>
<gene>
    <name evidence="1" type="ORF">GCM10022295_92740</name>
</gene>